<dbReference type="InterPro" id="IPR023365">
    <property type="entry name" value="Sortase_dom-sf"/>
</dbReference>
<evidence type="ECO:0000313" key="4">
    <source>
        <dbReference type="EMBL" id="NIJ14407.1"/>
    </source>
</evidence>
<protein>
    <recommendedName>
        <fullName evidence="6">Sortase family protein</fullName>
    </recommendedName>
</protein>
<comment type="caution">
    <text evidence="4">The sequence shown here is derived from an EMBL/GenBank/DDBJ whole genome shotgun (WGS) entry which is preliminary data.</text>
</comment>
<feature type="chain" id="PRO_5038999167" description="Sortase family protein" evidence="3">
    <location>
        <begin position="21"/>
        <end position="214"/>
    </location>
</feature>
<evidence type="ECO:0000256" key="1">
    <source>
        <dbReference type="ARBA" id="ARBA00022801"/>
    </source>
</evidence>
<dbReference type="Gene3D" id="2.40.260.10">
    <property type="entry name" value="Sortase"/>
    <property type="match status" value="1"/>
</dbReference>
<keyword evidence="3" id="KW-0732">Signal</keyword>
<feature type="signal peptide" evidence="3">
    <location>
        <begin position="1"/>
        <end position="20"/>
    </location>
</feature>
<dbReference type="Pfam" id="PF04203">
    <property type="entry name" value="Sortase"/>
    <property type="match status" value="1"/>
</dbReference>
<gene>
    <name evidence="4" type="ORF">FHU38_004808</name>
</gene>
<sequence length="214" mass="22834">MASPLLALVAVVALSSCSPADQEIDLAPQHPATTGETTTTTDSGRAPGHEMGQGSTGLPRSEPAWLDVPAIDAHSSLVPLGLNPDRTVAVPPVHEPMQAGWYRYSPTPGERGPAVILGHVNGDGRDGIFVRLRELERGDEIRVGREDGTVARFTVKRMAQVPKDRFPTDDVYGDTAGPELRLITCGGPFDETAHSYRDNIIAFATFTGVGKPTR</sequence>
<dbReference type="Proteomes" id="UP000545493">
    <property type="component" value="Unassembled WGS sequence"/>
</dbReference>
<dbReference type="SUPFAM" id="SSF63817">
    <property type="entry name" value="Sortase"/>
    <property type="match status" value="1"/>
</dbReference>
<dbReference type="AlphaFoldDB" id="A0A7X5UV74"/>
<evidence type="ECO:0000256" key="2">
    <source>
        <dbReference type="SAM" id="MobiDB-lite"/>
    </source>
</evidence>
<evidence type="ECO:0000313" key="5">
    <source>
        <dbReference type="Proteomes" id="UP000545493"/>
    </source>
</evidence>
<reference evidence="4 5" key="1">
    <citation type="submission" date="2020-03" db="EMBL/GenBank/DDBJ databases">
        <title>Sequencing the genomes of 1000 actinobacteria strains.</title>
        <authorList>
            <person name="Klenk H.-P."/>
        </authorList>
    </citation>
    <scope>NUCLEOTIDE SEQUENCE [LARGE SCALE GENOMIC DNA]</scope>
    <source>
        <strain evidence="4 5">DSM 45685</strain>
    </source>
</reference>
<accession>A0A7X5UV74</accession>
<evidence type="ECO:0000256" key="3">
    <source>
        <dbReference type="SAM" id="SignalP"/>
    </source>
</evidence>
<dbReference type="GO" id="GO:0016787">
    <property type="term" value="F:hydrolase activity"/>
    <property type="evidence" value="ECO:0007669"/>
    <property type="project" value="UniProtKB-KW"/>
</dbReference>
<dbReference type="CDD" id="cd05829">
    <property type="entry name" value="Sortase_F"/>
    <property type="match status" value="1"/>
</dbReference>
<keyword evidence="5" id="KW-1185">Reference proteome</keyword>
<dbReference type="InterPro" id="IPR005754">
    <property type="entry name" value="Sortase"/>
</dbReference>
<organism evidence="4 5">
    <name type="scientific">Saccharomonospora amisosensis</name>
    <dbReference type="NCBI Taxonomy" id="1128677"/>
    <lineage>
        <taxon>Bacteria</taxon>
        <taxon>Bacillati</taxon>
        <taxon>Actinomycetota</taxon>
        <taxon>Actinomycetes</taxon>
        <taxon>Pseudonocardiales</taxon>
        <taxon>Pseudonocardiaceae</taxon>
        <taxon>Saccharomonospora</taxon>
    </lineage>
</organism>
<dbReference type="InterPro" id="IPR042001">
    <property type="entry name" value="Sortase_F"/>
</dbReference>
<keyword evidence="1" id="KW-0378">Hydrolase</keyword>
<name>A0A7X5UV74_9PSEU</name>
<evidence type="ECO:0008006" key="6">
    <source>
        <dbReference type="Google" id="ProtNLM"/>
    </source>
</evidence>
<proteinExistence type="predicted"/>
<dbReference type="NCBIfam" id="NF033748">
    <property type="entry name" value="class_F_sortase"/>
    <property type="match status" value="1"/>
</dbReference>
<feature type="region of interest" description="Disordered" evidence="2">
    <location>
        <begin position="24"/>
        <end position="62"/>
    </location>
</feature>
<dbReference type="EMBL" id="JAAOYM010000002">
    <property type="protein sequence ID" value="NIJ14407.1"/>
    <property type="molecule type" value="Genomic_DNA"/>
</dbReference>